<feature type="non-terminal residue" evidence="1">
    <location>
        <position position="1"/>
    </location>
</feature>
<proteinExistence type="predicted"/>
<gene>
    <name evidence="1" type="ORF">WMSIL1_LOCUS8405</name>
</gene>
<evidence type="ECO:0000313" key="1">
    <source>
        <dbReference type="EMBL" id="VUZ49464.1"/>
    </source>
</evidence>
<protein>
    <submittedName>
        <fullName evidence="1">Uncharacterized protein</fullName>
    </submittedName>
</protein>
<evidence type="ECO:0000313" key="2">
    <source>
        <dbReference type="Proteomes" id="UP000321570"/>
    </source>
</evidence>
<accession>A0A564YSE2</accession>
<dbReference type="EMBL" id="CABIJS010000333">
    <property type="protein sequence ID" value="VUZ49464.1"/>
    <property type="molecule type" value="Genomic_DNA"/>
</dbReference>
<organism evidence="1 2">
    <name type="scientific">Hymenolepis diminuta</name>
    <name type="common">Rat tapeworm</name>
    <dbReference type="NCBI Taxonomy" id="6216"/>
    <lineage>
        <taxon>Eukaryota</taxon>
        <taxon>Metazoa</taxon>
        <taxon>Spiralia</taxon>
        <taxon>Lophotrochozoa</taxon>
        <taxon>Platyhelminthes</taxon>
        <taxon>Cestoda</taxon>
        <taxon>Eucestoda</taxon>
        <taxon>Cyclophyllidea</taxon>
        <taxon>Hymenolepididae</taxon>
        <taxon>Hymenolepis</taxon>
    </lineage>
</organism>
<sequence length="138" mass="15998">RILEYLSQPSGRHLFQIRSSFERYLLLGILLNPGGHIELFLPPGPQRQARWDLVLCGDQPHSRRLAFHYNVANMTQGFMACVFLLTKRHGMEMPPDVIQFDPEFYHLLYPMMPSAQCTDNFLFSFLFNISNFTTSSTP</sequence>
<reference evidence="1 2" key="1">
    <citation type="submission" date="2019-07" db="EMBL/GenBank/DDBJ databases">
        <authorList>
            <person name="Jastrzebski P J."/>
            <person name="Paukszto L."/>
            <person name="Jastrzebski P J."/>
        </authorList>
    </citation>
    <scope>NUCLEOTIDE SEQUENCE [LARGE SCALE GENOMIC DNA]</scope>
    <source>
        <strain evidence="1 2">WMS-il1</strain>
    </source>
</reference>
<dbReference type="Proteomes" id="UP000321570">
    <property type="component" value="Unassembled WGS sequence"/>
</dbReference>
<dbReference type="AlphaFoldDB" id="A0A564YSE2"/>
<keyword evidence="2" id="KW-1185">Reference proteome</keyword>
<name>A0A564YSE2_HYMDI</name>